<keyword evidence="3" id="KW-1185">Reference proteome</keyword>
<dbReference type="Proteomes" id="UP001604336">
    <property type="component" value="Unassembled WGS sequence"/>
</dbReference>
<organism evidence="2 3">
    <name type="scientific">Abeliophyllum distichum</name>
    <dbReference type="NCBI Taxonomy" id="126358"/>
    <lineage>
        <taxon>Eukaryota</taxon>
        <taxon>Viridiplantae</taxon>
        <taxon>Streptophyta</taxon>
        <taxon>Embryophyta</taxon>
        <taxon>Tracheophyta</taxon>
        <taxon>Spermatophyta</taxon>
        <taxon>Magnoliopsida</taxon>
        <taxon>eudicotyledons</taxon>
        <taxon>Gunneridae</taxon>
        <taxon>Pentapetalae</taxon>
        <taxon>asterids</taxon>
        <taxon>lamiids</taxon>
        <taxon>Lamiales</taxon>
        <taxon>Oleaceae</taxon>
        <taxon>Forsythieae</taxon>
        <taxon>Abeliophyllum</taxon>
    </lineage>
</organism>
<gene>
    <name evidence="2" type="ORF">Adt_01868</name>
</gene>
<feature type="compositionally biased region" description="Polar residues" evidence="1">
    <location>
        <begin position="55"/>
        <end position="67"/>
    </location>
</feature>
<name>A0ABD1VX97_9LAMI</name>
<sequence length="148" mass="16226">MMADAIAVASNVATPNKTTAPVPSQPSAFPIFITNRKSLPLHLQRPLDSDDETNRNQIFDENNDNSHQGLELAISNTSSGDVGLRWQCSRLPGSKNKPKHTVILPRESANMLQAHILEVSSGCDVFEAVATYASKEVTKGFAYWQGRF</sequence>
<feature type="region of interest" description="Disordered" evidence="1">
    <location>
        <begin position="46"/>
        <end position="67"/>
    </location>
</feature>
<dbReference type="PANTHER" id="PTHR31100:SF68">
    <property type="entry name" value="PPC DOMAIN-CONTAINING PROTEIN"/>
    <property type="match status" value="1"/>
</dbReference>
<accession>A0ABD1VX97</accession>
<dbReference type="PANTHER" id="PTHR31100">
    <property type="entry name" value="AT-HOOK MOTIF NUCLEAR-LOCALIZED PROTEIN 15"/>
    <property type="match status" value="1"/>
</dbReference>
<evidence type="ECO:0000313" key="3">
    <source>
        <dbReference type="Proteomes" id="UP001604336"/>
    </source>
</evidence>
<proteinExistence type="predicted"/>
<comment type="caution">
    <text evidence="2">The sequence shown here is derived from an EMBL/GenBank/DDBJ whole genome shotgun (WGS) entry which is preliminary data.</text>
</comment>
<evidence type="ECO:0000313" key="2">
    <source>
        <dbReference type="EMBL" id="KAL2540890.1"/>
    </source>
</evidence>
<protein>
    <submittedName>
        <fullName evidence="2">AT-hook motif nuclear-localized protein 23</fullName>
    </submittedName>
</protein>
<dbReference type="EMBL" id="JBFOLK010000001">
    <property type="protein sequence ID" value="KAL2540890.1"/>
    <property type="molecule type" value="Genomic_DNA"/>
</dbReference>
<evidence type="ECO:0000256" key="1">
    <source>
        <dbReference type="SAM" id="MobiDB-lite"/>
    </source>
</evidence>
<reference evidence="3" key="1">
    <citation type="submission" date="2024-07" db="EMBL/GenBank/DDBJ databases">
        <title>Two chromosome-level genome assemblies of Korean endemic species Abeliophyllum distichum and Forsythia ovata (Oleaceae).</title>
        <authorList>
            <person name="Jang H."/>
        </authorList>
    </citation>
    <scope>NUCLEOTIDE SEQUENCE [LARGE SCALE GENOMIC DNA]</scope>
</reference>
<dbReference type="InterPro" id="IPR014476">
    <property type="entry name" value="AHL15-29"/>
</dbReference>
<dbReference type="AlphaFoldDB" id="A0ABD1VX97"/>